<dbReference type="Pfam" id="PF00291">
    <property type="entry name" value="PALP"/>
    <property type="match status" value="1"/>
</dbReference>
<dbReference type="Gene3D" id="3.40.50.1100">
    <property type="match status" value="2"/>
</dbReference>
<protein>
    <submittedName>
        <fullName evidence="3">Cysteine synthase</fullName>
    </submittedName>
</protein>
<evidence type="ECO:0000313" key="4">
    <source>
        <dbReference type="Proteomes" id="UP000623129"/>
    </source>
</evidence>
<evidence type="ECO:0000313" key="3">
    <source>
        <dbReference type="EMBL" id="KAF3341709.1"/>
    </source>
</evidence>
<organism evidence="3 4">
    <name type="scientific">Carex littledalei</name>
    <dbReference type="NCBI Taxonomy" id="544730"/>
    <lineage>
        <taxon>Eukaryota</taxon>
        <taxon>Viridiplantae</taxon>
        <taxon>Streptophyta</taxon>
        <taxon>Embryophyta</taxon>
        <taxon>Tracheophyta</taxon>
        <taxon>Spermatophyta</taxon>
        <taxon>Magnoliopsida</taxon>
        <taxon>Liliopsida</taxon>
        <taxon>Poales</taxon>
        <taxon>Cyperaceae</taxon>
        <taxon>Cyperoideae</taxon>
        <taxon>Cariceae</taxon>
        <taxon>Carex</taxon>
        <taxon>Carex subgen. Euthyceras</taxon>
    </lineage>
</organism>
<accession>A0A833RI94</accession>
<keyword evidence="4" id="KW-1185">Reference proteome</keyword>
<dbReference type="SUPFAM" id="SSF53686">
    <property type="entry name" value="Tryptophan synthase beta subunit-like PLP-dependent enzymes"/>
    <property type="match status" value="1"/>
</dbReference>
<comment type="caution">
    <text evidence="3">The sequence shown here is derived from an EMBL/GenBank/DDBJ whole genome shotgun (WGS) entry which is preliminary data.</text>
</comment>
<evidence type="ECO:0000259" key="2">
    <source>
        <dbReference type="Pfam" id="PF00291"/>
    </source>
</evidence>
<comment type="cofactor">
    <cofactor evidence="1">
        <name>pyridoxal 5'-phosphate</name>
        <dbReference type="ChEBI" id="CHEBI:597326"/>
    </cofactor>
</comment>
<dbReference type="GO" id="GO:0006535">
    <property type="term" value="P:cysteine biosynthetic process from serine"/>
    <property type="evidence" value="ECO:0007669"/>
    <property type="project" value="InterPro"/>
</dbReference>
<feature type="domain" description="Tryptophan synthase beta chain-like PALP" evidence="2">
    <location>
        <begin position="12"/>
        <end position="63"/>
    </location>
</feature>
<dbReference type="InterPro" id="IPR050214">
    <property type="entry name" value="Cys_Synth/Cystath_Beta-Synth"/>
</dbReference>
<reference evidence="3" key="1">
    <citation type="submission" date="2020-01" db="EMBL/GenBank/DDBJ databases">
        <title>Genome sequence of Kobresia littledalei, the first chromosome-level genome in the family Cyperaceae.</title>
        <authorList>
            <person name="Qu G."/>
        </authorList>
    </citation>
    <scope>NUCLEOTIDE SEQUENCE</scope>
    <source>
        <strain evidence="3">C.B.Clarke</strain>
        <tissue evidence="3">Leaf</tissue>
    </source>
</reference>
<dbReference type="InterPro" id="IPR001216">
    <property type="entry name" value="P-phosphate_BS"/>
</dbReference>
<dbReference type="InterPro" id="IPR001926">
    <property type="entry name" value="TrpB-like_PALP"/>
</dbReference>
<dbReference type="EMBL" id="SWLB01000001">
    <property type="protein sequence ID" value="KAF3341709.1"/>
    <property type="molecule type" value="Genomic_DNA"/>
</dbReference>
<sequence>MGEASNTIAKDVTELIGNTPLVYLNKVTEGCVAKVAAKLEMMEPCSSVKDRIGYSMISDAEEQGLITPGVVFHKQRDVIPLDVTGVV</sequence>
<name>A0A833RI94_9POAL</name>
<evidence type="ECO:0000256" key="1">
    <source>
        <dbReference type="ARBA" id="ARBA00001933"/>
    </source>
</evidence>
<dbReference type="InterPro" id="IPR036052">
    <property type="entry name" value="TrpB-like_PALP_sf"/>
</dbReference>
<dbReference type="AlphaFoldDB" id="A0A833RI94"/>
<gene>
    <name evidence="3" type="ORF">FCM35_KLT00347</name>
</gene>
<dbReference type="PROSITE" id="PS00901">
    <property type="entry name" value="CYS_SYNTHASE"/>
    <property type="match status" value="1"/>
</dbReference>
<dbReference type="Proteomes" id="UP000623129">
    <property type="component" value="Unassembled WGS sequence"/>
</dbReference>
<proteinExistence type="predicted"/>
<dbReference type="PANTHER" id="PTHR10314">
    <property type="entry name" value="CYSTATHIONINE BETA-SYNTHASE"/>
    <property type="match status" value="1"/>
</dbReference>
<dbReference type="OrthoDB" id="10259545at2759"/>